<reference evidence="1" key="2">
    <citation type="submission" date="2020-07" db="EMBL/GenBank/DDBJ databases">
        <authorList>
            <person name="Vera ALvarez R."/>
            <person name="Arias-Moreno D.M."/>
            <person name="Jimenez-Jacinto V."/>
            <person name="Jimenez-Bremont J.F."/>
            <person name="Swaminathan K."/>
            <person name="Moose S.P."/>
            <person name="Guerrero-Gonzalez M.L."/>
            <person name="Marino-Ramirez L."/>
            <person name="Landsman D."/>
            <person name="Rodriguez-Kessler M."/>
            <person name="Delgado-Sanchez P."/>
        </authorList>
    </citation>
    <scope>NUCLEOTIDE SEQUENCE</scope>
    <source>
        <tissue evidence="1">Cladode</tissue>
    </source>
</reference>
<proteinExistence type="predicted"/>
<protein>
    <submittedName>
        <fullName evidence="1">Uncharacterized protein</fullName>
    </submittedName>
</protein>
<name>A0A7C9F6R9_OPUST</name>
<dbReference type="EMBL" id="GISG01256098">
    <property type="protein sequence ID" value="MBA4672664.1"/>
    <property type="molecule type" value="Transcribed_RNA"/>
</dbReference>
<evidence type="ECO:0000313" key="1">
    <source>
        <dbReference type="EMBL" id="MBA4672664.1"/>
    </source>
</evidence>
<dbReference type="AlphaFoldDB" id="A0A7C9F6R9"/>
<accession>A0A7C9F6R9</accession>
<organism evidence="1">
    <name type="scientific">Opuntia streptacantha</name>
    <name type="common">Prickly pear cactus</name>
    <name type="synonym">Opuntia cardona</name>
    <dbReference type="NCBI Taxonomy" id="393608"/>
    <lineage>
        <taxon>Eukaryota</taxon>
        <taxon>Viridiplantae</taxon>
        <taxon>Streptophyta</taxon>
        <taxon>Embryophyta</taxon>
        <taxon>Tracheophyta</taxon>
        <taxon>Spermatophyta</taxon>
        <taxon>Magnoliopsida</taxon>
        <taxon>eudicotyledons</taxon>
        <taxon>Gunneridae</taxon>
        <taxon>Pentapetalae</taxon>
        <taxon>Caryophyllales</taxon>
        <taxon>Cactineae</taxon>
        <taxon>Cactaceae</taxon>
        <taxon>Opuntioideae</taxon>
        <taxon>Opuntia</taxon>
    </lineage>
</organism>
<sequence>MTFSVAQLFLDDVKQFVATCCAGKVYSKYVYLRIVLSQIKFPIEALTILMSLVMSSFCCAKSCNAGRVVASAGGVCPRFVACIDMLAIDVTFPLHLDHYLISRISQSLDWSMSQIFKILDCRLVVAVENQAGRGTRVAESVATYISNMSNYTNYVVSY</sequence>
<reference evidence="1" key="1">
    <citation type="journal article" date="2013" name="J. Plant Res.">
        <title>Effect of fungi and light on seed germination of three Opuntia species from semiarid lands of central Mexico.</title>
        <authorList>
            <person name="Delgado-Sanchez P."/>
            <person name="Jimenez-Bremont J.F."/>
            <person name="Guerrero-Gonzalez Mde L."/>
            <person name="Flores J."/>
        </authorList>
    </citation>
    <scope>NUCLEOTIDE SEQUENCE</scope>
    <source>
        <tissue evidence="1">Cladode</tissue>
    </source>
</reference>